<evidence type="ECO:0000256" key="5">
    <source>
        <dbReference type="ARBA" id="ARBA00022777"/>
    </source>
</evidence>
<dbReference type="InterPro" id="IPR005467">
    <property type="entry name" value="His_kinase_dom"/>
</dbReference>
<feature type="transmembrane region" description="Helical" evidence="6">
    <location>
        <begin position="6"/>
        <end position="27"/>
    </location>
</feature>
<feature type="transmembrane region" description="Helical" evidence="6">
    <location>
        <begin position="176"/>
        <end position="196"/>
    </location>
</feature>
<dbReference type="InterPro" id="IPR003594">
    <property type="entry name" value="HATPase_dom"/>
</dbReference>
<evidence type="ECO:0000256" key="2">
    <source>
        <dbReference type="ARBA" id="ARBA00012438"/>
    </source>
</evidence>
<accession>A0A1C3HLS2</accession>
<evidence type="ECO:0000256" key="6">
    <source>
        <dbReference type="SAM" id="Phobius"/>
    </source>
</evidence>
<dbReference type="GO" id="GO:0009927">
    <property type="term" value="F:histidine phosphotransfer kinase activity"/>
    <property type="evidence" value="ECO:0007669"/>
    <property type="project" value="TreeGrafter"/>
</dbReference>
<dbReference type="InterPro" id="IPR004358">
    <property type="entry name" value="Sig_transdc_His_kin-like_C"/>
</dbReference>
<dbReference type="GO" id="GO:0000155">
    <property type="term" value="F:phosphorelay sensor kinase activity"/>
    <property type="evidence" value="ECO:0007669"/>
    <property type="project" value="TreeGrafter"/>
</dbReference>
<dbReference type="GO" id="GO:0005886">
    <property type="term" value="C:plasma membrane"/>
    <property type="evidence" value="ECO:0007669"/>
    <property type="project" value="TreeGrafter"/>
</dbReference>
<protein>
    <recommendedName>
        <fullName evidence="2">histidine kinase</fullName>
        <ecNumber evidence="2">2.7.13.3</ecNumber>
    </recommendedName>
</protein>
<dbReference type="InterPro" id="IPR036890">
    <property type="entry name" value="HATPase_C_sf"/>
</dbReference>
<feature type="domain" description="Histidine kinase" evidence="7">
    <location>
        <begin position="211"/>
        <end position="421"/>
    </location>
</feature>
<dbReference type="PRINTS" id="PR00344">
    <property type="entry name" value="BCTRLSENSOR"/>
</dbReference>
<evidence type="ECO:0000259" key="7">
    <source>
        <dbReference type="PROSITE" id="PS50109"/>
    </source>
</evidence>
<dbReference type="Pfam" id="PF02518">
    <property type="entry name" value="HATPase_c"/>
    <property type="match status" value="1"/>
</dbReference>
<dbReference type="SUPFAM" id="SSF55874">
    <property type="entry name" value="ATPase domain of HSP90 chaperone/DNA topoisomerase II/histidine kinase"/>
    <property type="match status" value="1"/>
</dbReference>
<dbReference type="Gene3D" id="3.30.565.10">
    <property type="entry name" value="Histidine kinase-like ATPase, C-terminal domain"/>
    <property type="match status" value="1"/>
</dbReference>
<dbReference type="AlphaFoldDB" id="A0A1C3HLS2"/>
<reference evidence="8" key="1">
    <citation type="submission" date="2016-05" db="EMBL/GenBank/DDBJ databases">
        <authorList>
            <person name="Cock P.J.A."/>
            <person name="Cock P.J.A."/>
        </authorList>
    </citation>
    <scope>NUCLEOTIDE SEQUENCE</scope>
    <source>
        <strain evidence="8">PWN146_assembly</strain>
    </source>
</reference>
<dbReference type="EMBL" id="LT575490">
    <property type="protein sequence ID" value="SAY45999.1"/>
    <property type="molecule type" value="Genomic_DNA"/>
</dbReference>
<keyword evidence="4 8" id="KW-0808">Transferase</keyword>
<evidence type="ECO:0000256" key="1">
    <source>
        <dbReference type="ARBA" id="ARBA00000085"/>
    </source>
</evidence>
<keyword evidence="6" id="KW-0472">Membrane</keyword>
<keyword evidence="3" id="KW-0597">Phosphoprotein</keyword>
<keyword evidence="5 8" id="KW-0418">Kinase</keyword>
<evidence type="ECO:0000313" key="8">
    <source>
        <dbReference type="EMBL" id="SAY45999.1"/>
    </source>
</evidence>
<dbReference type="PROSITE" id="PS50109">
    <property type="entry name" value="HIS_KIN"/>
    <property type="match status" value="1"/>
</dbReference>
<proteinExistence type="predicted"/>
<dbReference type="PANTHER" id="PTHR43047">
    <property type="entry name" value="TWO-COMPONENT HISTIDINE PROTEIN KINASE"/>
    <property type="match status" value="1"/>
</dbReference>
<keyword evidence="6" id="KW-0812">Transmembrane</keyword>
<dbReference type="PANTHER" id="PTHR43047:SF72">
    <property type="entry name" value="OSMOSENSING HISTIDINE PROTEIN KINASE SLN1"/>
    <property type="match status" value="1"/>
</dbReference>
<dbReference type="SMART" id="SM00387">
    <property type="entry name" value="HATPase_c"/>
    <property type="match status" value="1"/>
</dbReference>
<evidence type="ECO:0000256" key="4">
    <source>
        <dbReference type="ARBA" id="ARBA00022679"/>
    </source>
</evidence>
<dbReference type="EC" id="2.7.13.3" evidence="2"/>
<evidence type="ECO:0000256" key="3">
    <source>
        <dbReference type="ARBA" id="ARBA00022553"/>
    </source>
</evidence>
<comment type="catalytic activity">
    <reaction evidence="1">
        <text>ATP + protein L-histidine = ADP + protein N-phospho-L-histidine.</text>
        <dbReference type="EC" id="2.7.13.3"/>
    </reaction>
</comment>
<sequence length="424" mass="47949">MSKKLIGTLIALVAIFSLLILLIAINFGGVKERYKQIEPNLDNYSVAEILFLAFERTKTALLLSENNDYDAFQIKKKIFYSKIQILESRSTFSDSFYYDDEFIKNVALLKQQYRTLDDLSAGLLVGQKNKADILSYMDDIEGTLVDIQEIIYRIQIKNFTEVKGIIQDNSSKAEMFAIFSLILVFLMMFLVLRNAFSLKEIIKNKNIFISSIYHEIAGSTQAIVIAADIMEHELAQEELKKEARLISYHGNKIAEQTREVMDYSRLEMGEVKINISTFRLNEVVADAVTGIGAGRGNRLVIHRSSYAGLIGSDKYKLYRILANLLSNADKFTHRGVVTLNVKLCHGNLYLRVKDTGIGFNVDNLDRLYKAFNQGVERETRQGLGLGLTIIKNYVTTMKGTIKAKSVEGVGSSFLIRIPVKLIKE</sequence>
<organism evidence="8">
    <name type="scientific">Serratia marcescens</name>
    <dbReference type="NCBI Taxonomy" id="615"/>
    <lineage>
        <taxon>Bacteria</taxon>
        <taxon>Pseudomonadati</taxon>
        <taxon>Pseudomonadota</taxon>
        <taxon>Gammaproteobacteria</taxon>
        <taxon>Enterobacterales</taxon>
        <taxon>Yersiniaceae</taxon>
        <taxon>Serratia</taxon>
    </lineage>
</organism>
<gene>
    <name evidence="8" type="primary">luxQ_2</name>
    <name evidence="8" type="ORF">PWN146_04753</name>
</gene>
<keyword evidence="6" id="KW-1133">Transmembrane helix</keyword>
<name>A0A1C3HLS2_SERMA</name>